<feature type="repeat" description="ANK" evidence="3">
    <location>
        <begin position="197"/>
        <end position="229"/>
    </location>
</feature>
<feature type="region of interest" description="Disordered" evidence="4">
    <location>
        <begin position="134"/>
        <end position="156"/>
    </location>
</feature>
<evidence type="ECO:0000256" key="4">
    <source>
        <dbReference type="SAM" id="MobiDB-lite"/>
    </source>
</evidence>
<dbReference type="PROSITE" id="PS50297">
    <property type="entry name" value="ANK_REP_REGION"/>
    <property type="match status" value="2"/>
</dbReference>
<accession>A0ABR4KH50</accession>
<dbReference type="PROSITE" id="PS50088">
    <property type="entry name" value="ANK_REPEAT"/>
    <property type="match status" value="2"/>
</dbReference>
<feature type="region of interest" description="Disordered" evidence="4">
    <location>
        <begin position="19"/>
        <end position="66"/>
    </location>
</feature>
<dbReference type="Gene3D" id="1.25.40.20">
    <property type="entry name" value="Ankyrin repeat-containing domain"/>
    <property type="match status" value="1"/>
</dbReference>
<gene>
    <name evidence="5" type="ORF">BJY01DRAFT_109994</name>
</gene>
<keyword evidence="6" id="KW-1185">Reference proteome</keyword>
<dbReference type="InterPro" id="IPR036770">
    <property type="entry name" value="Ankyrin_rpt-contain_sf"/>
</dbReference>
<sequence>MPCEMVLTSYMMIIEKRQLERNADRAPNSQPDRSPRDTLGNRDKGTLTDRPLEQDDPFFTIPNTVTGGLTPTGTRFDNVALDLGAIDNLLGSFNSSNPLNIPLSSFLLASPRAAQTPPSQNRLTPRHIDLPEADSSFQEPAAGPTPPDEPVNHDHKTRDANKGWLSTVHIAAQKGHERIVQVLLERGNIDSNITDSDGRSPIFHAAVGGHHSVVRLLLSNGARVAHLDCDNRSVLHWAAHYQRIDVLQILVEHWAEHERDSYDIDAYDDHGWTPLHLAVERGFEEGVLLLIQFGADMNAKARKCWLTDKVIPFDLNQLVSQASK</sequence>
<dbReference type="Proteomes" id="UP001610446">
    <property type="component" value="Unassembled WGS sequence"/>
</dbReference>
<protein>
    <submittedName>
        <fullName evidence="5">Ankyrin repeat-containing domain protein</fullName>
    </submittedName>
</protein>
<feature type="compositionally biased region" description="Basic and acidic residues" evidence="4">
    <location>
        <begin position="33"/>
        <end position="53"/>
    </location>
</feature>
<dbReference type="EMBL" id="JBFXLU010000029">
    <property type="protein sequence ID" value="KAL2851596.1"/>
    <property type="molecule type" value="Genomic_DNA"/>
</dbReference>
<feature type="repeat" description="ANK" evidence="3">
    <location>
        <begin position="270"/>
        <end position="302"/>
    </location>
</feature>
<proteinExistence type="predicted"/>
<comment type="caution">
    <text evidence="5">The sequence shown here is derived from an EMBL/GenBank/DDBJ whole genome shotgun (WGS) entry which is preliminary data.</text>
</comment>
<keyword evidence="1" id="KW-0677">Repeat</keyword>
<dbReference type="PANTHER" id="PTHR24198">
    <property type="entry name" value="ANKYRIN REPEAT AND PROTEIN KINASE DOMAIN-CONTAINING PROTEIN"/>
    <property type="match status" value="1"/>
</dbReference>
<dbReference type="PANTHER" id="PTHR24198:SF165">
    <property type="entry name" value="ANKYRIN REPEAT-CONTAINING PROTEIN-RELATED"/>
    <property type="match status" value="1"/>
</dbReference>
<evidence type="ECO:0000256" key="2">
    <source>
        <dbReference type="ARBA" id="ARBA00023043"/>
    </source>
</evidence>
<evidence type="ECO:0000256" key="1">
    <source>
        <dbReference type="ARBA" id="ARBA00022737"/>
    </source>
</evidence>
<dbReference type="SUPFAM" id="SSF48403">
    <property type="entry name" value="Ankyrin repeat"/>
    <property type="match status" value="1"/>
</dbReference>
<dbReference type="InterPro" id="IPR002110">
    <property type="entry name" value="Ankyrin_rpt"/>
</dbReference>
<evidence type="ECO:0000313" key="6">
    <source>
        <dbReference type="Proteomes" id="UP001610446"/>
    </source>
</evidence>
<dbReference type="Pfam" id="PF00023">
    <property type="entry name" value="Ank"/>
    <property type="match status" value="1"/>
</dbReference>
<evidence type="ECO:0000256" key="3">
    <source>
        <dbReference type="PROSITE-ProRule" id="PRU00023"/>
    </source>
</evidence>
<keyword evidence="2 3" id="KW-0040">ANK repeat</keyword>
<dbReference type="Pfam" id="PF12796">
    <property type="entry name" value="Ank_2"/>
    <property type="match status" value="1"/>
</dbReference>
<reference evidence="5 6" key="1">
    <citation type="submission" date="2024-07" db="EMBL/GenBank/DDBJ databases">
        <title>Section-level genome sequencing and comparative genomics of Aspergillus sections Usti and Cavernicolus.</title>
        <authorList>
            <consortium name="Lawrence Berkeley National Laboratory"/>
            <person name="Nybo J.L."/>
            <person name="Vesth T.C."/>
            <person name="Theobald S."/>
            <person name="Frisvad J.C."/>
            <person name="Larsen T.O."/>
            <person name="Kjaerboelling I."/>
            <person name="Rothschild-Mancinelli K."/>
            <person name="Lyhne E.K."/>
            <person name="Kogle M.E."/>
            <person name="Barry K."/>
            <person name="Clum A."/>
            <person name="Na H."/>
            <person name="Ledsgaard L."/>
            <person name="Lin J."/>
            <person name="Lipzen A."/>
            <person name="Kuo A."/>
            <person name="Riley R."/>
            <person name="Mondo S."/>
            <person name="Labutti K."/>
            <person name="Haridas S."/>
            <person name="Pangalinan J."/>
            <person name="Salamov A.A."/>
            <person name="Simmons B.A."/>
            <person name="Magnuson J.K."/>
            <person name="Chen J."/>
            <person name="Drula E."/>
            <person name="Henrissat B."/>
            <person name="Wiebenga A."/>
            <person name="Lubbers R.J."/>
            <person name="Gomes A.C."/>
            <person name="Makela M.R."/>
            <person name="Stajich J."/>
            <person name="Grigoriev I.V."/>
            <person name="Mortensen U.H."/>
            <person name="De Vries R.P."/>
            <person name="Baker S.E."/>
            <person name="Andersen M.R."/>
        </authorList>
    </citation>
    <scope>NUCLEOTIDE SEQUENCE [LARGE SCALE GENOMIC DNA]</scope>
    <source>
        <strain evidence="5 6">CBS 123904</strain>
    </source>
</reference>
<evidence type="ECO:0000313" key="5">
    <source>
        <dbReference type="EMBL" id="KAL2851596.1"/>
    </source>
</evidence>
<name>A0ABR4KH50_9EURO</name>
<dbReference type="SMART" id="SM00248">
    <property type="entry name" value="ANK"/>
    <property type="match status" value="4"/>
</dbReference>
<organism evidence="5 6">
    <name type="scientific">Aspergillus pseudoustus</name>
    <dbReference type="NCBI Taxonomy" id="1810923"/>
    <lineage>
        <taxon>Eukaryota</taxon>
        <taxon>Fungi</taxon>
        <taxon>Dikarya</taxon>
        <taxon>Ascomycota</taxon>
        <taxon>Pezizomycotina</taxon>
        <taxon>Eurotiomycetes</taxon>
        <taxon>Eurotiomycetidae</taxon>
        <taxon>Eurotiales</taxon>
        <taxon>Aspergillaceae</taxon>
        <taxon>Aspergillus</taxon>
        <taxon>Aspergillus subgen. Nidulantes</taxon>
    </lineage>
</organism>